<evidence type="ECO:0000313" key="3">
    <source>
        <dbReference type="Proteomes" id="UP000663946"/>
    </source>
</evidence>
<dbReference type="EMBL" id="CP049216">
    <property type="protein sequence ID" value="QTG12224.1"/>
    <property type="molecule type" value="Genomic_DNA"/>
</dbReference>
<reference evidence="2" key="1">
    <citation type="submission" date="2020-02" db="EMBL/GenBank/DDBJ databases">
        <title>Unexpected conservation and global transmission of agrobacterial virulence plasmids.</title>
        <authorList>
            <person name="Weisberg A.J."/>
            <person name="Davis E.W. II"/>
            <person name="Tabima J.R."/>
            <person name="Belcher M.S."/>
            <person name="Miller M."/>
            <person name="Kuo C.-H."/>
            <person name="Loper J.E."/>
            <person name="Grunwald N.J."/>
            <person name="Putnam M.L."/>
            <person name="Chang J.H."/>
        </authorList>
    </citation>
    <scope>NUCLEOTIDE SEQUENCE</scope>
    <source>
        <strain evidence="2">Q15/94</strain>
    </source>
</reference>
<dbReference type="Proteomes" id="UP000663946">
    <property type="component" value="Chromosome 1"/>
</dbReference>
<organism evidence="2 3">
    <name type="scientific">Agrobacterium tumefaciens</name>
    <dbReference type="NCBI Taxonomy" id="358"/>
    <lineage>
        <taxon>Bacteria</taxon>
        <taxon>Pseudomonadati</taxon>
        <taxon>Pseudomonadota</taxon>
        <taxon>Alphaproteobacteria</taxon>
        <taxon>Hyphomicrobiales</taxon>
        <taxon>Rhizobiaceae</taxon>
        <taxon>Rhizobium/Agrobacterium group</taxon>
        <taxon>Agrobacterium</taxon>
        <taxon>Agrobacterium tumefaciens complex</taxon>
    </lineage>
</organism>
<feature type="compositionally biased region" description="Low complexity" evidence="1">
    <location>
        <begin position="8"/>
        <end position="21"/>
    </location>
</feature>
<proteinExistence type="predicted"/>
<feature type="compositionally biased region" description="Polar residues" evidence="1">
    <location>
        <begin position="22"/>
        <end position="48"/>
    </location>
</feature>
<evidence type="ECO:0000313" key="2">
    <source>
        <dbReference type="EMBL" id="QTG12224.1"/>
    </source>
</evidence>
<sequence length="184" mass="19660">MSVSIKNSSQLTTASSASSRSKVQTAPATSIRSVFASGQSSVRASTTNATPKMSSIEYLASSGFMRNLKVKLSTAGDDPAQYLRSQSMMSALAGGRLQISDPTQGKSISAWDPSQKNARSTTATDIAKTNWADFLNSQLKRNESGLLSKDASGSYVDKTTGNHAYFGRVAGKYYYVTWPAETKT</sequence>
<feature type="region of interest" description="Disordered" evidence="1">
    <location>
        <begin position="1"/>
        <end position="48"/>
    </location>
</feature>
<accession>A0AAJ4T8S8</accession>
<protein>
    <submittedName>
        <fullName evidence="2">Uncharacterized protein</fullName>
    </submittedName>
</protein>
<evidence type="ECO:0000256" key="1">
    <source>
        <dbReference type="SAM" id="MobiDB-lite"/>
    </source>
</evidence>
<dbReference type="AlphaFoldDB" id="A0AAJ4T8S8"/>
<gene>
    <name evidence="2" type="ORF">G6M86_02745</name>
</gene>
<dbReference type="RefSeq" id="WP_026330763.1">
    <property type="nucleotide sequence ID" value="NZ_CP116700.1"/>
</dbReference>
<name>A0AAJ4T8S8_AGRTU</name>